<dbReference type="Proteomes" id="UP000275078">
    <property type="component" value="Unassembled WGS sequence"/>
</dbReference>
<feature type="transmembrane region" description="Helical" evidence="6">
    <location>
        <begin position="401"/>
        <end position="421"/>
    </location>
</feature>
<dbReference type="GO" id="GO:0005886">
    <property type="term" value="C:plasma membrane"/>
    <property type="evidence" value="ECO:0007669"/>
    <property type="project" value="TreeGrafter"/>
</dbReference>
<dbReference type="InterPro" id="IPR003689">
    <property type="entry name" value="ZIP"/>
</dbReference>
<dbReference type="AlphaFoldDB" id="A0A3N4I5A6"/>
<keyword evidence="2 6" id="KW-0812">Transmembrane</keyword>
<evidence type="ECO:0000256" key="5">
    <source>
        <dbReference type="SAM" id="MobiDB-lite"/>
    </source>
</evidence>
<keyword evidence="8" id="KW-1185">Reference proteome</keyword>
<dbReference type="PANTHER" id="PTHR11040:SF55">
    <property type="entry name" value="MEMBRANE ZINC ION TRANSPORTER, PUTATIVE (AFU_ORTHOLOGUE AFUA_6G00470)-RELATED"/>
    <property type="match status" value="1"/>
</dbReference>
<feature type="compositionally biased region" description="Basic and acidic residues" evidence="5">
    <location>
        <begin position="265"/>
        <end position="275"/>
    </location>
</feature>
<keyword evidence="3 6" id="KW-1133">Transmembrane helix</keyword>
<dbReference type="STRING" id="1160509.A0A3N4I5A6"/>
<proteinExistence type="predicted"/>
<evidence type="ECO:0000256" key="3">
    <source>
        <dbReference type="ARBA" id="ARBA00022989"/>
    </source>
</evidence>
<dbReference type="GO" id="GO:0005385">
    <property type="term" value="F:zinc ion transmembrane transporter activity"/>
    <property type="evidence" value="ECO:0007669"/>
    <property type="project" value="TreeGrafter"/>
</dbReference>
<comment type="subcellular location">
    <subcellularLocation>
        <location evidence="1">Membrane</location>
        <topology evidence="1">Multi-pass membrane protein</topology>
    </subcellularLocation>
</comment>
<feature type="compositionally biased region" description="Polar residues" evidence="5">
    <location>
        <begin position="279"/>
        <end position="289"/>
    </location>
</feature>
<feature type="transmembrane region" description="Helical" evidence="6">
    <location>
        <begin position="475"/>
        <end position="494"/>
    </location>
</feature>
<name>A0A3N4I5A6_ASCIM</name>
<gene>
    <name evidence="7" type="ORF">BJ508DRAFT_327909</name>
</gene>
<feature type="compositionally biased region" description="Low complexity" evidence="5">
    <location>
        <begin position="249"/>
        <end position="263"/>
    </location>
</feature>
<evidence type="ECO:0000256" key="6">
    <source>
        <dbReference type="SAM" id="Phobius"/>
    </source>
</evidence>
<feature type="compositionally biased region" description="Low complexity" evidence="5">
    <location>
        <begin position="189"/>
        <end position="198"/>
    </location>
</feature>
<organism evidence="7 8">
    <name type="scientific">Ascobolus immersus RN42</name>
    <dbReference type="NCBI Taxonomy" id="1160509"/>
    <lineage>
        <taxon>Eukaryota</taxon>
        <taxon>Fungi</taxon>
        <taxon>Dikarya</taxon>
        <taxon>Ascomycota</taxon>
        <taxon>Pezizomycotina</taxon>
        <taxon>Pezizomycetes</taxon>
        <taxon>Pezizales</taxon>
        <taxon>Ascobolaceae</taxon>
        <taxon>Ascobolus</taxon>
    </lineage>
</organism>
<evidence type="ECO:0000313" key="7">
    <source>
        <dbReference type="EMBL" id="RPA79858.1"/>
    </source>
</evidence>
<evidence type="ECO:0000256" key="4">
    <source>
        <dbReference type="ARBA" id="ARBA00023136"/>
    </source>
</evidence>
<sequence>MESSMSTTARLFRREEDGGRPKCGGGGIDENDYDQGLHIMALFVVLFQSAFSCAFPLIAKRFPALRIPPTFLFLARHFGTGVLIATAFVHLLPTAFISLLDPCLPAFWTEKYPAMPGAIAMAAVFFVTTVEMVFTRGQMKDIAAVTANAEKKKLSEKIKDKSHDFGTKLKTLTKKSTENIASDRGRPASSSSTSSEESQIGAPVDNVGGIGGVGPNGFGMVGRRRSRSLSFSKNLTAIEAEQTRRSLAAAAARRNAAPSARRSLSPHDEIEEINRRPTLPTTDTNTSALESGLEKTEDEPIDEFEAFNAMGHSHHHMGPRPHVKLVLTREQKLKRAKLQVVLLEMGILFHSIFIGMALSVTSGSGFIVLLIAIIFHQTFEGLALGSRIAVIPWSQDTWQPWLMALAYGLTTPIGQAIGLGLQKAYDPNSEVGLVLVGSMNAVSSGLLLYAGLVELLAEDFLSDESWVELRGKRRVIGAFCVLFGAAGMSLIGAWA</sequence>
<evidence type="ECO:0000313" key="8">
    <source>
        <dbReference type="Proteomes" id="UP000275078"/>
    </source>
</evidence>
<feature type="transmembrane region" description="Helical" evidence="6">
    <location>
        <begin position="39"/>
        <end position="59"/>
    </location>
</feature>
<evidence type="ECO:0000256" key="1">
    <source>
        <dbReference type="ARBA" id="ARBA00004141"/>
    </source>
</evidence>
<feature type="region of interest" description="Disordered" evidence="5">
    <location>
        <begin position="176"/>
        <end position="211"/>
    </location>
</feature>
<reference evidence="7 8" key="1">
    <citation type="journal article" date="2018" name="Nat. Ecol. Evol.">
        <title>Pezizomycetes genomes reveal the molecular basis of ectomycorrhizal truffle lifestyle.</title>
        <authorList>
            <person name="Murat C."/>
            <person name="Payen T."/>
            <person name="Noel B."/>
            <person name="Kuo A."/>
            <person name="Morin E."/>
            <person name="Chen J."/>
            <person name="Kohler A."/>
            <person name="Krizsan K."/>
            <person name="Balestrini R."/>
            <person name="Da Silva C."/>
            <person name="Montanini B."/>
            <person name="Hainaut M."/>
            <person name="Levati E."/>
            <person name="Barry K.W."/>
            <person name="Belfiori B."/>
            <person name="Cichocki N."/>
            <person name="Clum A."/>
            <person name="Dockter R.B."/>
            <person name="Fauchery L."/>
            <person name="Guy J."/>
            <person name="Iotti M."/>
            <person name="Le Tacon F."/>
            <person name="Lindquist E.A."/>
            <person name="Lipzen A."/>
            <person name="Malagnac F."/>
            <person name="Mello A."/>
            <person name="Molinier V."/>
            <person name="Miyauchi S."/>
            <person name="Poulain J."/>
            <person name="Riccioni C."/>
            <person name="Rubini A."/>
            <person name="Sitrit Y."/>
            <person name="Splivallo R."/>
            <person name="Traeger S."/>
            <person name="Wang M."/>
            <person name="Zifcakova L."/>
            <person name="Wipf D."/>
            <person name="Zambonelli A."/>
            <person name="Paolocci F."/>
            <person name="Nowrousian M."/>
            <person name="Ottonello S."/>
            <person name="Baldrian P."/>
            <person name="Spatafora J.W."/>
            <person name="Henrissat B."/>
            <person name="Nagy L.G."/>
            <person name="Aury J.M."/>
            <person name="Wincker P."/>
            <person name="Grigoriev I.V."/>
            <person name="Bonfante P."/>
            <person name="Martin F.M."/>
        </authorList>
    </citation>
    <scope>NUCLEOTIDE SEQUENCE [LARGE SCALE GENOMIC DNA]</scope>
    <source>
        <strain evidence="7 8">RN42</strain>
    </source>
</reference>
<evidence type="ECO:0000256" key="2">
    <source>
        <dbReference type="ARBA" id="ARBA00022692"/>
    </source>
</evidence>
<protein>
    <submittedName>
        <fullName evidence="7">Zinc/iron permease</fullName>
    </submittedName>
</protein>
<feature type="compositionally biased region" description="Basic and acidic residues" evidence="5">
    <location>
        <begin position="176"/>
        <end position="186"/>
    </location>
</feature>
<dbReference type="Pfam" id="PF02535">
    <property type="entry name" value="Zip"/>
    <property type="match status" value="1"/>
</dbReference>
<feature type="region of interest" description="Disordered" evidence="5">
    <location>
        <begin position="249"/>
        <end position="300"/>
    </location>
</feature>
<feature type="transmembrane region" description="Helical" evidence="6">
    <location>
        <begin position="433"/>
        <end position="455"/>
    </location>
</feature>
<feature type="transmembrane region" description="Helical" evidence="6">
    <location>
        <begin position="71"/>
        <end position="92"/>
    </location>
</feature>
<feature type="transmembrane region" description="Helical" evidence="6">
    <location>
        <begin position="112"/>
        <end position="134"/>
    </location>
</feature>
<dbReference type="EMBL" id="ML119694">
    <property type="protein sequence ID" value="RPA79858.1"/>
    <property type="molecule type" value="Genomic_DNA"/>
</dbReference>
<dbReference type="PANTHER" id="PTHR11040">
    <property type="entry name" value="ZINC/IRON TRANSPORTER"/>
    <property type="match status" value="1"/>
</dbReference>
<accession>A0A3N4I5A6</accession>
<dbReference type="OrthoDB" id="448280at2759"/>
<keyword evidence="4 6" id="KW-0472">Membrane</keyword>